<evidence type="ECO:0000313" key="2">
    <source>
        <dbReference type="Proteomes" id="UP000680865"/>
    </source>
</evidence>
<dbReference type="AlphaFoldDB" id="A0A919T1C8"/>
<gene>
    <name evidence="1" type="ORF">Aco04nite_80100</name>
</gene>
<keyword evidence="2" id="KW-1185">Reference proteome</keyword>
<protein>
    <submittedName>
        <fullName evidence="1">Uncharacterized protein</fullName>
    </submittedName>
</protein>
<reference evidence="1" key="1">
    <citation type="submission" date="2021-03" db="EMBL/GenBank/DDBJ databases">
        <title>Whole genome shotgun sequence of Actinoplanes consettensis NBRC 14913.</title>
        <authorList>
            <person name="Komaki H."/>
            <person name="Tamura T."/>
        </authorList>
    </citation>
    <scope>NUCLEOTIDE SEQUENCE</scope>
    <source>
        <strain evidence="1">NBRC 14913</strain>
    </source>
</reference>
<sequence>MAERAGSRRTVELAGGSRTVAIPEAATLVDLIREAAGSH</sequence>
<accession>A0A919T1C8</accession>
<name>A0A919T1C8_9ACTN</name>
<proteinExistence type="predicted"/>
<evidence type="ECO:0000313" key="1">
    <source>
        <dbReference type="EMBL" id="GIM82142.1"/>
    </source>
</evidence>
<organism evidence="1 2">
    <name type="scientific">Winogradskya consettensis</name>
    <dbReference type="NCBI Taxonomy" id="113560"/>
    <lineage>
        <taxon>Bacteria</taxon>
        <taxon>Bacillati</taxon>
        <taxon>Actinomycetota</taxon>
        <taxon>Actinomycetes</taxon>
        <taxon>Micromonosporales</taxon>
        <taxon>Micromonosporaceae</taxon>
        <taxon>Winogradskya</taxon>
    </lineage>
</organism>
<dbReference type="EMBL" id="BOQP01000050">
    <property type="protein sequence ID" value="GIM82142.1"/>
    <property type="molecule type" value="Genomic_DNA"/>
</dbReference>
<comment type="caution">
    <text evidence="1">The sequence shown here is derived from an EMBL/GenBank/DDBJ whole genome shotgun (WGS) entry which is preliminary data.</text>
</comment>
<dbReference type="Proteomes" id="UP000680865">
    <property type="component" value="Unassembled WGS sequence"/>
</dbReference>